<evidence type="ECO:0000256" key="1">
    <source>
        <dbReference type="SAM" id="Phobius"/>
    </source>
</evidence>
<accession>A0A1M5V1C9</accession>
<gene>
    <name evidence="2" type="ORF">SAMN02745941_00722</name>
</gene>
<name>A0A1M5V1C9_9CLOT</name>
<dbReference type="RefSeq" id="WP_073016766.1">
    <property type="nucleotide sequence ID" value="NZ_FQXU01000003.1"/>
</dbReference>
<dbReference type="AlphaFoldDB" id="A0A1M5V1C9"/>
<dbReference type="Proteomes" id="UP000184241">
    <property type="component" value="Unassembled WGS sequence"/>
</dbReference>
<evidence type="ECO:0000313" key="2">
    <source>
        <dbReference type="EMBL" id="SHH68944.1"/>
    </source>
</evidence>
<keyword evidence="1" id="KW-1133">Transmembrane helix</keyword>
<sequence length="158" mass="18912">MQIIIKEGDFLNLSNIFHRVFKGRYKYIKYYAIFILFSFSEIIVGINYPQYERVGTPVVLIVGGYFTILFMMHYYDLMYKLKNINAKVCVDKKIYSIFNRKKLIGCVIRATNGKDMKVLKVYFDTQFRYNDLIEVQNKYIDIYYMKYSKVVVDITNIL</sequence>
<organism evidence="2 3">
    <name type="scientific">Clostridium intestinale DSM 6191</name>
    <dbReference type="NCBI Taxonomy" id="1121320"/>
    <lineage>
        <taxon>Bacteria</taxon>
        <taxon>Bacillati</taxon>
        <taxon>Bacillota</taxon>
        <taxon>Clostridia</taxon>
        <taxon>Eubacteriales</taxon>
        <taxon>Clostridiaceae</taxon>
        <taxon>Clostridium</taxon>
    </lineage>
</organism>
<feature type="transmembrane region" description="Helical" evidence="1">
    <location>
        <begin position="54"/>
        <end position="75"/>
    </location>
</feature>
<feature type="transmembrane region" description="Helical" evidence="1">
    <location>
        <begin position="28"/>
        <end position="48"/>
    </location>
</feature>
<keyword evidence="1" id="KW-0472">Membrane</keyword>
<reference evidence="2 3" key="1">
    <citation type="submission" date="2016-11" db="EMBL/GenBank/DDBJ databases">
        <authorList>
            <person name="Jaros S."/>
            <person name="Januszkiewicz K."/>
            <person name="Wedrychowicz H."/>
        </authorList>
    </citation>
    <scope>NUCLEOTIDE SEQUENCE [LARGE SCALE GENOMIC DNA]</scope>
    <source>
        <strain evidence="2 3">DSM 6191</strain>
    </source>
</reference>
<dbReference type="EMBL" id="FQXU01000003">
    <property type="protein sequence ID" value="SHH68944.1"/>
    <property type="molecule type" value="Genomic_DNA"/>
</dbReference>
<evidence type="ECO:0000313" key="3">
    <source>
        <dbReference type="Proteomes" id="UP000184241"/>
    </source>
</evidence>
<keyword evidence="1" id="KW-0812">Transmembrane</keyword>
<proteinExistence type="predicted"/>
<protein>
    <submittedName>
        <fullName evidence="2">Uncharacterized protein</fullName>
    </submittedName>
</protein>